<feature type="transmembrane region" description="Helical" evidence="1">
    <location>
        <begin position="6"/>
        <end position="24"/>
    </location>
</feature>
<dbReference type="Proteomes" id="UP000182264">
    <property type="component" value="Chromosome"/>
</dbReference>
<dbReference type="STRING" id="29542.A6070_13650"/>
<proteinExistence type="predicted"/>
<name>A0A1L3GEU4_SYNAC</name>
<organism evidence="3 4">
    <name type="scientific">Syntrophotalea acetylenica</name>
    <name type="common">Pelobacter acetylenicus</name>
    <dbReference type="NCBI Taxonomy" id="29542"/>
    <lineage>
        <taxon>Bacteria</taxon>
        <taxon>Pseudomonadati</taxon>
        <taxon>Thermodesulfobacteriota</taxon>
        <taxon>Desulfuromonadia</taxon>
        <taxon>Desulfuromonadales</taxon>
        <taxon>Syntrophotaleaceae</taxon>
        <taxon>Syntrophotalea</taxon>
    </lineage>
</organism>
<keyword evidence="4" id="KW-1185">Reference proteome</keyword>
<sequence length="370" mass="41519">MADLQLQYPLALLLLFLAPGFLWLRRRTRRKLPFPAVPPEMAQLRPGFWKRNYNGILFALVYTCLVASLANPGYSRETMEEFIESKWIFLALDLSGSMKRPVSRYSDQTLGDLALDGIASFVDMRRDDDYIGLIAFSSYAKLLAPLTFDKQLLKAKLDLVRSRNHSRIYRELGAGGGTNASEAVWLSLSAFFSMLPEENRLTVEQIAGMREFLLGKPGSLLDIPRKIRDAALGRGMAVILFTDGRIEPTQRAHVRHGGLPNLVNLITLMKAVGVRFYIISVGGEVDQAVEEAMQPAAGEATVGRIFVTSRGLDQTQIEEVYREIDILETNRNLTRITLQPRWLRQPLTLLGLGLAILHLLLRSVPGLRKL</sequence>
<feature type="transmembrane region" description="Helical" evidence="1">
    <location>
        <begin position="53"/>
        <end position="70"/>
    </location>
</feature>
<dbReference type="InterPro" id="IPR002035">
    <property type="entry name" value="VWF_A"/>
</dbReference>
<dbReference type="KEGG" id="pace:A6070_13650"/>
<dbReference type="OrthoDB" id="5386315at2"/>
<keyword evidence="1" id="KW-0472">Membrane</keyword>
<accession>A0A1L3GEU4</accession>
<dbReference type="PROSITE" id="PS50234">
    <property type="entry name" value="VWFA"/>
    <property type="match status" value="1"/>
</dbReference>
<dbReference type="SUPFAM" id="SSF53300">
    <property type="entry name" value="vWA-like"/>
    <property type="match status" value="1"/>
</dbReference>
<dbReference type="RefSeq" id="WP_072286302.1">
    <property type="nucleotide sequence ID" value="NZ_CP015455.1"/>
</dbReference>
<keyword evidence="1" id="KW-1133">Transmembrane helix</keyword>
<feature type="domain" description="VWFA" evidence="2">
    <location>
        <begin position="87"/>
        <end position="324"/>
    </location>
</feature>
<evidence type="ECO:0000313" key="3">
    <source>
        <dbReference type="EMBL" id="APG24462.1"/>
    </source>
</evidence>
<dbReference type="Gene3D" id="3.40.50.410">
    <property type="entry name" value="von Willebrand factor, type A domain"/>
    <property type="match status" value="1"/>
</dbReference>
<evidence type="ECO:0000313" key="4">
    <source>
        <dbReference type="Proteomes" id="UP000182264"/>
    </source>
</evidence>
<protein>
    <recommendedName>
        <fullName evidence="2">VWFA domain-containing protein</fullName>
    </recommendedName>
</protein>
<evidence type="ECO:0000256" key="1">
    <source>
        <dbReference type="SAM" id="Phobius"/>
    </source>
</evidence>
<reference evidence="3 4" key="1">
    <citation type="journal article" date="2017" name="Genome Announc.">
        <title>Complete Genome Sequences of Two Acetylene-Fermenting Pelobacter acetylenicus Strains.</title>
        <authorList>
            <person name="Sutton J.M."/>
            <person name="Baesman S.M."/>
            <person name="Fierst J.L."/>
            <person name="Poret-Peterson A.T."/>
            <person name="Oremland R.S."/>
            <person name="Dunlap D.S."/>
            <person name="Akob D.M."/>
        </authorList>
    </citation>
    <scope>NUCLEOTIDE SEQUENCE [LARGE SCALE GENOMIC DNA]</scope>
    <source>
        <strain evidence="3 4">DSM 3247</strain>
    </source>
</reference>
<keyword evidence="1" id="KW-0812">Transmembrane</keyword>
<dbReference type="InterPro" id="IPR036465">
    <property type="entry name" value="vWFA_dom_sf"/>
</dbReference>
<dbReference type="AlphaFoldDB" id="A0A1L3GEU4"/>
<gene>
    <name evidence="3" type="ORF">A7E75_05000</name>
</gene>
<dbReference type="Pfam" id="PF13519">
    <property type="entry name" value="VWA_2"/>
    <property type="match status" value="1"/>
</dbReference>
<evidence type="ECO:0000259" key="2">
    <source>
        <dbReference type="PROSITE" id="PS50234"/>
    </source>
</evidence>
<dbReference type="EMBL" id="CP015518">
    <property type="protein sequence ID" value="APG24462.1"/>
    <property type="molecule type" value="Genomic_DNA"/>
</dbReference>